<proteinExistence type="inferred from homology"/>
<name>A0A0M5KZN0_9ACTN</name>
<evidence type="ECO:0000259" key="8">
    <source>
        <dbReference type="Pfam" id="PF20628"/>
    </source>
</evidence>
<comment type="cofactor">
    <cofactor evidence="1">
        <name>heme b</name>
        <dbReference type="ChEBI" id="CHEBI:60344"/>
    </cofactor>
</comment>
<dbReference type="PROSITE" id="PS51404">
    <property type="entry name" value="DYP_PEROXIDASE"/>
    <property type="match status" value="1"/>
</dbReference>
<evidence type="ECO:0000256" key="6">
    <source>
        <dbReference type="ARBA" id="ARBA00025737"/>
    </source>
</evidence>
<evidence type="ECO:0000256" key="2">
    <source>
        <dbReference type="ARBA" id="ARBA00022559"/>
    </source>
</evidence>
<dbReference type="GO" id="GO:0020037">
    <property type="term" value="F:heme binding"/>
    <property type="evidence" value="ECO:0007669"/>
    <property type="project" value="InterPro"/>
</dbReference>
<dbReference type="InterPro" id="IPR048327">
    <property type="entry name" value="Dyp_perox_N"/>
</dbReference>
<keyword evidence="4" id="KW-0560">Oxidoreductase</keyword>
<evidence type="ECO:0000256" key="3">
    <source>
        <dbReference type="ARBA" id="ARBA00022723"/>
    </source>
</evidence>
<reference evidence="9 10" key="1">
    <citation type="journal article" date="2015" name="Genome Announc.">
        <title>Complete Genome Sequences for Two Strains of a Novel Fastidious, Partially Acid-Fast, Gram-Positive Corynebacterineae Bacterium, Derived from Human Clinical Samples.</title>
        <authorList>
            <person name="Nicholson A.C."/>
            <person name="Bell M."/>
            <person name="Humrighouse B.W."/>
            <person name="McQuiston J.R."/>
        </authorList>
    </citation>
    <scope>NUCLEOTIDE SEQUENCE [LARGE SCALE GENOMIC DNA]</scope>
    <source>
        <strain evidence="9 10">X1698</strain>
    </source>
</reference>
<dbReference type="GO" id="GO:0004601">
    <property type="term" value="F:peroxidase activity"/>
    <property type="evidence" value="ECO:0007669"/>
    <property type="project" value="UniProtKB-KW"/>
</dbReference>
<protein>
    <recommendedName>
        <fullName evidence="11">Peroxidase</fullName>
    </recommendedName>
</protein>
<feature type="domain" description="Dyp-type peroxidase N-terminal" evidence="7">
    <location>
        <begin position="23"/>
        <end position="128"/>
    </location>
</feature>
<comment type="similarity">
    <text evidence="6">Belongs to the DyP-type peroxidase family.</text>
</comment>
<dbReference type="Pfam" id="PF04261">
    <property type="entry name" value="Dyp_perox_N"/>
    <property type="match status" value="1"/>
</dbReference>
<dbReference type="SUPFAM" id="SSF54909">
    <property type="entry name" value="Dimeric alpha+beta barrel"/>
    <property type="match status" value="1"/>
</dbReference>
<gene>
    <name evidence="9" type="ORF">AL705_05840</name>
</gene>
<dbReference type="InterPro" id="IPR006314">
    <property type="entry name" value="Dyp_peroxidase"/>
</dbReference>
<keyword evidence="3" id="KW-0479">Metal-binding</keyword>
<keyword evidence="5" id="KW-0408">Iron</keyword>
<dbReference type="PANTHER" id="PTHR30521">
    <property type="entry name" value="DEFERROCHELATASE/PEROXIDASE"/>
    <property type="match status" value="1"/>
</dbReference>
<dbReference type="InterPro" id="IPR011008">
    <property type="entry name" value="Dimeric_a/b-barrel"/>
</dbReference>
<keyword evidence="2" id="KW-0575">Peroxidase</keyword>
<dbReference type="Pfam" id="PF20628">
    <property type="entry name" value="Dyp_perox_C"/>
    <property type="match status" value="1"/>
</dbReference>
<evidence type="ECO:0000313" key="9">
    <source>
        <dbReference type="EMBL" id="ALE19185.1"/>
    </source>
</evidence>
<evidence type="ECO:0000256" key="4">
    <source>
        <dbReference type="ARBA" id="ARBA00023002"/>
    </source>
</evidence>
<evidence type="ECO:0000256" key="5">
    <source>
        <dbReference type="ARBA" id="ARBA00023004"/>
    </source>
</evidence>
<dbReference type="GO" id="GO:0005829">
    <property type="term" value="C:cytosol"/>
    <property type="evidence" value="ECO:0007669"/>
    <property type="project" value="TreeGrafter"/>
</dbReference>
<dbReference type="PANTHER" id="PTHR30521:SF0">
    <property type="entry name" value="DYP-TYPE PEROXIDASE FAMILY PROTEIN"/>
    <property type="match status" value="1"/>
</dbReference>
<dbReference type="GO" id="GO:0046872">
    <property type="term" value="F:metal ion binding"/>
    <property type="evidence" value="ECO:0007669"/>
    <property type="project" value="UniProtKB-KW"/>
</dbReference>
<dbReference type="InterPro" id="IPR048328">
    <property type="entry name" value="Dyp_perox_C"/>
</dbReference>
<dbReference type="Proteomes" id="UP000068137">
    <property type="component" value="Chromosome"/>
</dbReference>
<dbReference type="AlphaFoldDB" id="A0A0M5KZN0"/>
<dbReference type="EMBL" id="CP012390">
    <property type="protein sequence ID" value="ALE19185.1"/>
    <property type="molecule type" value="Genomic_DNA"/>
</dbReference>
<dbReference type="KEGG" id="cbq:AL705_05840"/>
<dbReference type="OrthoDB" id="3251355at2"/>
<sequence>MNAQSGLFAFGATEHLYLTFDLTAGADVQEALRTLAQAGNPATTDMVNVVVGVRPSLWAEVADAADVPADVHDYTEAKGEGITAMPAEQHDFWIWISSAGMDACWDWAKQVIGAFGSNAELSSEYRGWGYHGNQDLTGFVDGTENPGRLEAPQHVAVPEGKPGAGASILLFQPYEHTKFNWYETSIEEQEKAIGRTKLDNIEFDDDVKPLSAHVARTNIDTDEMSVKVWRRNVAYGDMHRHGTLFVGFTNEQWKLEDMVDRMAGADGVHDSIMNFMKVTGSAWFVIPSVEAMLKFLPEDDED</sequence>
<dbReference type="NCBIfam" id="TIGR01413">
    <property type="entry name" value="Dyp_perox_fam"/>
    <property type="match status" value="1"/>
</dbReference>
<accession>A0A0M5KZN0</accession>
<evidence type="ECO:0000313" key="10">
    <source>
        <dbReference type="Proteomes" id="UP000068137"/>
    </source>
</evidence>
<evidence type="ECO:0000259" key="7">
    <source>
        <dbReference type="Pfam" id="PF04261"/>
    </source>
</evidence>
<organism evidence="9 10">
    <name type="scientific">Lawsonella clevelandensis</name>
    <dbReference type="NCBI Taxonomy" id="1528099"/>
    <lineage>
        <taxon>Bacteria</taxon>
        <taxon>Bacillati</taxon>
        <taxon>Actinomycetota</taxon>
        <taxon>Actinomycetes</taxon>
        <taxon>Mycobacteriales</taxon>
        <taxon>Lawsonellaceae</taxon>
        <taxon>Lawsonella</taxon>
    </lineage>
</organism>
<evidence type="ECO:0008006" key="11">
    <source>
        <dbReference type="Google" id="ProtNLM"/>
    </source>
</evidence>
<evidence type="ECO:0000256" key="1">
    <source>
        <dbReference type="ARBA" id="ARBA00001970"/>
    </source>
</evidence>
<dbReference type="RefSeq" id="WP_053962212.1">
    <property type="nucleotide sequence ID" value="NZ_CP012390.1"/>
</dbReference>
<feature type="domain" description="Dyp-type peroxidase C-terminal" evidence="8">
    <location>
        <begin position="133"/>
        <end position="290"/>
    </location>
</feature>